<dbReference type="Proteomes" id="UP000006250">
    <property type="component" value="Unassembled WGS sequence"/>
</dbReference>
<reference evidence="1 2" key="1">
    <citation type="submission" date="2010-08" db="EMBL/GenBank/DDBJ databases">
        <title>The draft genome of Desulfovibrio fructosovorans JJ.</title>
        <authorList>
            <consortium name="US DOE Joint Genome Institute (JGI-PGF)"/>
            <person name="Lucas S."/>
            <person name="Copeland A."/>
            <person name="Lapidus A."/>
            <person name="Cheng J.-F."/>
            <person name="Bruce D."/>
            <person name="Goodwin L."/>
            <person name="Pitluck S."/>
            <person name="Land M.L."/>
            <person name="Hauser L."/>
            <person name="Chang Y.-J."/>
            <person name="Jeffries C."/>
            <person name="Wall J.D."/>
            <person name="Stahl D.A."/>
            <person name="Arkin A.P."/>
            <person name="Dehal P."/>
            <person name="Stolyar S.M."/>
            <person name="Hazen T.C."/>
            <person name="Woyke T.J."/>
        </authorList>
    </citation>
    <scope>NUCLEOTIDE SEQUENCE [LARGE SCALE GENOMIC DNA]</scope>
    <source>
        <strain evidence="1 2">JJ</strain>
    </source>
</reference>
<dbReference type="EMBL" id="AECZ01000001">
    <property type="protein sequence ID" value="EFL53001.1"/>
    <property type="molecule type" value="Genomic_DNA"/>
</dbReference>
<dbReference type="eggNOG" id="COG3325">
    <property type="taxonomic scope" value="Bacteria"/>
</dbReference>
<dbReference type="STRING" id="596151.DesfrDRAFT_0049"/>
<organism evidence="1 2">
    <name type="scientific">Solidesulfovibrio fructosivorans JJ]</name>
    <dbReference type="NCBI Taxonomy" id="596151"/>
    <lineage>
        <taxon>Bacteria</taxon>
        <taxon>Pseudomonadati</taxon>
        <taxon>Thermodesulfobacteriota</taxon>
        <taxon>Desulfovibrionia</taxon>
        <taxon>Desulfovibrionales</taxon>
        <taxon>Desulfovibrionaceae</taxon>
        <taxon>Solidesulfovibrio</taxon>
    </lineage>
</organism>
<evidence type="ECO:0000313" key="2">
    <source>
        <dbReference type="Proteomes" id="UP000006250"/>
    </source>
</evidence>
<sequence length="514" mass="55248">MSYFLQLAAYDLAARAETALYFADAGMTSKPDDSPANTYFDGRLSVPCSYDATVFADGVTGGVSDGGFGEIEMVSPEGGLDVLAGYAVDGRRFELRRGEDRFDTAVTIMSGVVESLELGWDTVVVNIRSRKAELETPIQTTLYAGTNSGPEGVEGTADDLQGKEKPLAFGPCDNITLTCVNTSLLIFQAHDGRLRAVRAVRDKGMPLTATRDYATLADLQAATFTAGQYATCLALGLIRLWTSPAGDVTADVDGDVLDGVYVADAAGIVERILRTRAGWTEADFSAADLAALTAANAAEVCLFVGAGDSLDIDAALDTLLTSIGAWWVPNRHNVIRFGILAAPVGPPKRRLSEVEILDSDSIEWLPAHDDAGGVPYWRTKLNGQKNWSKQSASSLAGGVSDEARAWLAEEWRTVTAEDASVRTVHPLAPELERDSLLRSAAACQAEADRLQALHGVWRTRLRVPFFPDEVEDLDFGDVVELVMDRFGLAAGKLFVVIGLNVDRQNEVTELELYG</sequence>
<dbReference type="OrthoDB" id="6146556at2"/>
<protein>
    <submittedName>
        <fullName evidence="1">Uncharacterized protein</fullName>
    </submittedName>
</protein>
<dbReference type="RefSeq" id="WP_005989979.1">
    <property type="nucleotide sequence ID" value="NZ_AECZ01000001.1"/>
</dbReference>
<proteinExistence type="predicted"/>
<comment type="caution">
    <text evidence="1">The sequence shown here is derived from an EMBL/GenBank/DDBJ whole genome shotgun (WGS) entry which is preliminary data.</text>
</comment>
<keyword evidence="2" id="KW-1185">Reference proteome</keyword>
<dbReference type="AlphaFoldDB" id="E1JR00"/>
<name>E1JR00_SOLFR</name>
<gene>
    <name evidence="1" type="ORF">DesfrDRAFT_0049</name>
</gene>
<accession>E1JR00</accession>
<evidence type="ECO:0000313" key="1">
    <source>
        <dbReference type="EMBL" id="EFL53001.1"/>
    </source>
</evidence>